<accession>A0AAV7Q072</accession>
<keyword evidence="3" id="KW-1185">Reference proteome</keyword>
<name>A0AAV7Q072_PLEWA</name>
<comment type="caution">
    <text evidence="2">The sequence shown here is derived from an EMBL/GenBank/DDBJ whole genome shotgun (WGS) entry which is preliminary data.</text>
</comment>
<sequence>MGSGLGVRQAQGLFPGCFGVRGPGQALGQTIPSSSLRCLNGLRPGCPAGPGTDSLAVLESGAPARPWVGPSHPPACPARENAPDLLEPWLGMRKQMSPHWDFWGSPAIGMCHSNLHGVRPDAPCLRGRGRFKRLHALPWQPLPATPQSAPGQGRGTEPPAPGATIRLVWTVLIAPRLHRAAGRGGQRRAPGVCGDVGYPPDPS</sequence>
<proteinExistence type="predicted"/>
<reference evidence="2" key="1">
    <citation type="journal article" date="2022" name="bioRxiv">
        <title>Sequencing and chromosome-scale assembly of the giantPleurodeles waltlgenome.</title>
        <authorList>
            <person name="Brown T."/>
            <person name="Elewa A."/>
            <person name="Iarovenko S."/>
            <person name="Subramanian E."/>
            <person name="Araus A.J."/>
            <person name="Petzold A."/>
            <person name="Susuki M."/>
            <person name="Suzuki K.-i.T."/>
            <person name="Hayashi T."/>
            <person name="Toyoda A."/>
            <person name="Oliveira C."/>
            <person name="Osipova E."/>
            <person name="Leigh N.D."/>
            <person name="Simon A."/>
            <person name="Yun M.H."/>
        </authorList>
    </citation>
    <scope>NUCLEOTIDE SEQUENCE</scope>
    <source>
        <strain evidence="2">20211129_DDA</strain>
        <tissue evidence="2">Liver</tissue>
    </source>
</reference>
<dbReference type="AlphaFoldDB" id="A0AAV7Q072"/>
<feature type="region of interest" description="Disordered" evidence="1">
    <location>
        <begin position="180"/>
        <end position="203"/>
    </location>
</feature>
<protein>
    <submittedName>
        <fullName evidence="2">Uncharacterized protein</fullName>
    </submittedName>
</protein>
<organism evidence="2 3">
    <name type="scientific">Pleurodeles waltl</name>
    <name type="common">Iberian ribbed newt</name>
    <dbReference type="NCBI Taxonomy" id="8319"/>
    <lineage>
        <taxon>Eukaryota</taxon>
        <taxon>Metazoa</taxon>
        <taxon>Chordata</taxon>
        <taxon>Craniata</taxon>
        <taxon>Vertebrata</taxon>
        <taxon>Euteleostomi</taxon>
        <taxon>Amphibia</taxon>
        <taxon>Batrachia</taxon>
        <taxon>Caudata</taxon>
        <taxon>Salamandroidea</taxon>
        <taxon>Salamandridae</taxon>
        <taxon>Pleurodelinae</taxon>
        <taxon>Pleurodeles</taxon>
    </lineage>
</organism>
<feature type="region of interest" description="Disordered" evidence="1">
    <location>
        <begin position="139"/>
        <end position="162"/>
    </location>
</feature>
<dbReference type="EMBL" id="JANPWB010000011">
    <property type="protein sequence ID" value="KAJ1132640.1"/>
    <property type="molecule type" value="Genomic_DNA"/>
</dbReference>
<gene>
    <name evidence="2" type="ORF">NDU88_010947</name>
</gene>
<evidence type="ECO:0000256" key="1">
    <source>
        <dbReference type="SAM" id="MobiDB-lite"/>
    </source>
</evidence>
<dbReference type="Proteomes" id="UP001066276">
    <property type="component" value="Chromosome 7"/>
</dbReference>
<evidence type="ECO:0000313" key="2">
    <source>
        <dbReference type="EMBL" id="KAJ1132640.1"/>
    </source>
</evidence>
<evidence type="ECO:0000313" key="3">
    <source>
        <dbReference type="Proteomes" id="UP001066276"/>
    </source>
</evidence>